<evidence type="ECO:0000313" key="2">
    <source>
        <dbReference type="Proteomes" id="UP000037425"/>
    </source>
</evidence>
<dbReference type="PATRIC" id="fig|106592.7.peg.7525"/>
<dbReference type="AlphaFoldDB" id="A0A0L8BTH2"/>
<dbReference type="Pfam" id="PF02831">
    <property type="entry name" value="gpW"/>
    <property type="match status" value="1"/>
</dbReference>
<proteinExistence type="predicted"/>
<organism evidence="1 2">
    <name type="scientific">Ensifer adhaerens</name>
    <name type="common">Sinorhizobium morelense</name>
    <dbReference type="NCBI Taxonomy" id="106592"/>
    <lineage>
        <taxon>Bacteria</taxon>
        <taxon>Pseudomonadati</taxon>
        <taxon>Pseudomonadota</taxon>
        <taxon>Alphaproteobacteria</taxon>
        <taxon>Hyphomicrobiales</taxon>
        <taxon>Rhizobiaceae</taxon>
        <taxon>Sinorhizobium/Ensifer group</taxon>
        <taxon>Ensifer</taxon>
    </lineage>
</organism>
<evidence type="ECO:0008006" key="3">
    <source>
        <dbReference type="Google" id="ProtNLM"/>
    </source>
</evidence>
<dbReference type="GO" id="GO:0019058">
    <property type="term" value="P:viral life cycle"/>
    <property type="evidence" value="ECO:0007669"/>
    <property type="project" value="InterPro"/>
</dbReference>
<dbReference type="OrthoDB" id="7916639at2"/>
<accession>A0A0L8BTH2</accession>
<protein>
    <recommendedName>
        <fullName evidence="3">GpW protein</fullName>
    </recommendedName>
</protein>
<dbReference type="RefSeq" id="WP_053249801.1">
    <property type="nucleotide sequence ID" value="NZ_LGAP01000009.1"/>
</dbReference>
<dbReference type="EMBL" id="LGAP01000009">
    <property type="protein sequence ID" value="KOF17878.1"/>
    <property type="molecule type" value="Genomic_DNA"/>
</dbReference>
<dbReference type="Proteomes" id="UP000037425">
    <property type="component" value="Unassembled WGS sequence"/>
</dbReference>
<dbReference type="InterPro" id="IPR004174">
    <property type="entry name" value="GpW"/>
</dbReference>
<reference evidence="2" key="1">
    <citation type="submission" date="2015-07" db="EMBL/GenBank/DDBJ databases">
        <title>Whole genome sequence of an Ensifer adhaerens strain isolated from a cave pool in the Wind Cave National Park.</title>
        <authorList>
            <person name="Eng W.W.H."/>
            <person name="Gan H.M."/>
            <person name="Barton H.A."/>
            <person name="Savka M.A."/>
        </authorList>
    </citation>
    <scope>NUCLEOTIDE SEQUENCE [LARGE SCALE GENOMIC DNA]</scope>
    <source>
        <strain evidence="2">SD006</strain>
    </source>
</reference>
<name>A0A0L8BTH2_ENSAD</name>
<comment type="caution">
    <text evidence="1">The sequence shown here is derived from an EMBL/GenBank/DDBJ whole genome shotgun (WGS) entry which is preliminary data.</text>
</comment>
<dbReference type="InterPro" id="IPR036626">
    <property type="entry name" value="GpW_sf"/>
</dbReference>
<evidence type="ECO:0000313" key="1">
    <source>
        <dbReference type="EMBL" id="KOF17878.1"/>
    </source>
</evidence>
<sequence length="77" mass="8609">MRPALTPEQEALYRGQLADAESALHQLITGKKAVTLSYNGETVTYTQANEARLRNYIRELQAKLGLIPAARRRGVRV</sequence>
<gene>
    <name evidence="1" type="ORF">AC244_16055</name>
</gene>
<dbReference type="Gene3D" id="3.30.1580.10">
    <property type="entry name" value="Head-to-tail joining protein W"/>
    <property type="match status" value="1"/>
</dbReference>
<dbReference type="SUPFAM" id="SSF64210">
    <property type="entry name" value="Head-to-tail joining protein W, gpW"/>
    <property type="match status" value="1"/>
</dbReference>